<keyword evidence="1" id="KW-1133">Transmembrane helix</keyword>
<organism evidence="3 4">
    <name type="scientific">Ambrosia artemisiifolia</name>
    <name type="common">Common ragweed</name>
    <dbReference type="NCBI Taxonomy" id="4212"/>
    <lineage>
        <taxon>Eukaryota</taxon>
        <taxon>Viridiplantae</taxon>
        <taxon>Streptophyta</taxon>
        <taxon>Embryophyta</taxon>
        <taxon>Tracheophyta</taxon>
        <taxon>Spermatophyta</taxon>
        <taxon>Magnoliopsida</taxon>
        <taxon>eudicotyledons</taxon>
        <taxon>Gunneridae</taxon>
        <taxon>Pentapetalae</taxon>
        <taxon>asterids</taxon>
        <taxon>campanulids</taxon>
        <taxon>Asterales</taxon>
        <taxon>Asteraceae</taxon>
        <taxon>Asteroideae</taxon>
        <taxon>Heliantheae alliance</taxon>
        <taxon>Heliantheae</taxon>
        <taxon>Ambrosia</taxon>
    </lineage>
</organism>
<evidence type="ECO:0000259" key="2">
    <source>
        <dbReference type="PROSITE" id="PS50127"/>
    </source>
</evidence>
<evidence type="ECO:0000256" key="1">
    <source>
        <dbReference type="SAM" id="Phobius"/>
    </source>
</evidence>
<comment type="caution">
    <text evidence="3">The sequence shown here is derived from an EMBL/GenBank/DDBJ whole genome shotgun (WGS) entry which is preliminary data.</text>
</comment>
<keyword evidence="1" id="KW-0472">Membrane</keyword>
<dbReference type="InterPro" id="IPR051915">
    <property type="entry name" value="Cellulose_Degrad_GH3"/>
</dbReference>
<evidence type="ECO:0000313" key="4">
    <source>
        <dbReference type="Proteomes" id="UP001206925"/>
    </source>
</evidence>
<sequence>MVNFGRVQKELQECNKDINASGINVNPKFDIRINLTGTIPGPVGTPYEGGTFKIDIDLPDAYPFEPPRMKFATKVWDTDLVKRIGSATAAEVRATGIQYAFGPCIAISIIKYLNVCRDPRWGWCYESYGEDTKLVESMTDIILGLQGEILEGSRPGNCLFGDDGHKDDEGESTAVWCSASGHMEELFMGMELYINRAFIIRLLLLKFFILKMLIEPNNFNKSLKY</sequence>
<dbReference type="Gene3D" id="3.20.20.300">
    <property type="entry name" value="Glycoside hydrolase, family 3, N-terminal domain"/>
    <property type="match status" value="1"/>
</dbReference>
<dbReference type="AlphaFoldDB" id="A0AAD5GA95"/>
<dbReference type="InterPro" id="IPR036962">
    <property type="entry name" value="Glyco_hydro_3_N_sf"/>
</dbReference>
<feature type="transmembrane region" description="Helical" evidence="1">
    <location>
        <begin position="193"/>
        <end position="214"/>
    </location>
</feature>
<keyword evidence="1" id="KW-0812">Transmembrane</keyword>
<dbReference type="SMART" id="SM00212">
    <property type="entry name" value="UBCc"/>
    <property type="match status" value="1"/>
</dbReference>
<dbReference type="SUPFAM" id="SSF54495">
    <property type="entry name" value="UBC-like"/>
    <property type="match status" value="1"/>
</dbReference>
<evidence type="ECO:0000313" key="3">
    <source>
        <dbReference type="EMBL" id="KAI7733121.1"/>
    </source>
</evidence>
<proteinExistence type="predicted"/>
<feature type="domain" description="UBC core" evidence="2">
    <location>
        <begin position="2"/>
        <end position="195"/>
    </location>
</feature>
<dbReference type="InterPro" id="IPR000608">
    <property type="entry name" value="UBC"/>
</dbReference>
<dbReference type="PROSITE" id="PS50127">
    <property type="entry name" value="UBC_2"/>
    <property type="match status" value="1"/>
</dbReference>
<reference evidence="3" key="1">
    <citation type="submission" date="2022-06" db="EMBL/GenBank/DDBJ databases">
        <title>Uncovering the hologenomic basis of an extraordinary plant invasion.</title>
        <authorList>
            <person name="Bieker V.C."/>
            <person name="Martin M.D."/>
            <person name="Gilbert T."/>
            <person name="Hodgins K."/>
            <person name="Battlay P."/>
            <person name="Petersen B."/>
            <person name="Wilson J."/>
        </authorList>
    </citation>
    <scope>NUCLEOTIDE SEQUENCE</scope>
    <source>
        <strain evidence="3">AA19_3_7</strain>
        <tissue evidence="3">Leaf</tissue>
    </source>
</reference>
<dbReference type="GO" id="GO:0009251">
    <property type="term" value="P:glucan catabolic process"/>
    <property type="evidence" value="ECO:0007669"/>
    <property type="project" value="TreeGrafter"/>
</dbReference>
<name>A0AAD5GA95_AMBAR</name>
<dbReference type="Pfam" id="PF00179">
    <property type="entry name" value="UQ_con"/>
    <property type="match status" value="1"/>
</dbReference>
<gene>
    <name evidence="3" type="ORF">M8C21_004112</name>
</gene>
<protein>
    <recommendedName>
        <fullName evidence="2">UBC core domain-containing protein</fullName>
    </recommendedName>
</protein>
<dbReference type="Proteomes" id="UP001206925">
    <property type="component" value="Unassembled WGS sequence"/>
</dbReference>
<dbReference type="EMBL" id="JAMZMK010010085">
    <property type="protein sequence ID" value="KAI7733121.1"/>
    <property type="molecule type" value="Genomic_DNA"/>
</dbReference>
<dbReference type="GO" id="GO:0008422">
    <property type="term" value="F:beta-glucosidase activity"/>
    <property type="evidence" value="ECO:0007669"/>
    <property type="project" value="TreeGrafter"/>
</dbReference>
<dbReference type="PANTHER" id="PTHR30620:SF35">
    <property type="entry name" value="GLYCOSYL HYDROLASE FAMILY PROTEIN"/>
    <property type="match status" value="1"/>
</dbReference>
<keyword evidence="4" id="KW-1185">Reference proteome</keyword>
<accession>A0AAD5GA95</accession>
<dbReference type="InterPro" id="IPR016135">
    <property type="entry name" value="UBQ-conjugating_enzyme/RWD"/>
</dbReference>
<dbReference type="PANTHER" id="PTHR30620">
    <property type="entry name" value="PERIPLASMIC BETA-GLUCOSIDASE-RELATED"/>
    <property type="match status" value="1"/>
</dbReference>